<dbReference type="Pfam" id="PF01464">
    <property type="entry name" value="SLT"/>
    <property type="match status" value="1"/>
</dbReference>
<evidence type="ECO:0000313" key="2">
    <source>
        <dbReference type="EMBL" id="EUD11655.1"/>
    </source>
</evidence>
<reference evidence="2 3" key="1">
    <citation type="submission" date="2014-01" db="EMBL/GenBank/DDBJ databases">
        <authorList>
            <person name="Durkin A.S."/>
            <person name="McCorrison J."/>
            <person name="Torralba M."/>
            <person name="Gillis M."/>
            <person name="Haft D.H."/>
            <person name="Methe B."/>
            <person name="Sutton G."/>
            <person name="Nelson K.E."/>
        </authorList>
    </citation>
    <scope>NUCLEOTIDE SEQUENCE [LARGE SCALE GENOMIC DNA]</scope>
    <source>
        <strain evidence="2 3">205/92</strain>
    </source>
</reference>
<protein>
    <submittedName>
        <fullName evidence="2">Transglycosylase SLT domain protein</fullName>
    </submittedName>
</protein>
<evidence type="ECO:0000259" key="1">
    <source>
        <dbReference type="Pfam" id="PF01464"/>
    </source>
</evidence>
<evidence type="ECO:0000313" key="3">
    <source>
        <dbReference type="Proteomes" id="UP000022311"/>
    </source>
</evidence>
<dbReference type="InterPro" id="IPR008258">
    <property type="entry name" value="Transglycosylase_SLT_dom_1"/>
</dbReference>
<proteinExistence type="predicted"/>
<dbReference type="RefSeq" id="WP_230085722.1">
    <property type="nucleotide sequence ID" value="NZ_JALD01000038.1"/>
</dbReference>
<organism evidence="2 3">
    <name type="scientific">Providencia alcalifaciens 205/92</name>
    <dbReference type="NCBI Taxonomy" id="1256988"/>
    <lineage>
        <taxon>Bacteria</taxon>
        <taxon>Pseudomonadati</taxon>
        <taxon>Pseudomonadota</taxon>
        <taxon>Gammaproteobacteria</taxon>
        <taxon>Enterobacterales</taxon>
        <taxon>Morganellaceae</taxon>
        <taxon>Providencia</taxon>
    </lineage>
</organism>
<dbReference type="Proteomes" id="UP000022311">
    <property type="component" value="Unassembled WGS sequence"/>
</dbReference>
<dbReference type="InterPro" id="IPR023346">
    <property type="entry name" value="Lysozyme-like_dom_sf"/>
</dbReference>
<dbReference type="Gene3D" id="1.10.530.10">
    <property type="match status" value="1"/>
</dbReference>
<comment type="caution">
    <text evidence="2">The sequence shown here is derived from an EMBL/GenBank/DDBJ whole genome shotgun (WGS) entry which is preliminary data.</text>
</comment>
<dbReference type="AlphaFoldDB" id="A0AAV3M7E4"/>
<name>A0AAV3M7E4_9GAMM</name>
<dbReference type="EMBL" id="JALD01000038">
    <property type="protein sequence ID" value="EUD11655.1"/>
    <property type="molecule type" value="Genomic_DNA"/>
</dbReference>
<dbReference type="SUPFAM" id="SSF53955">
    <property type="entry name" value="Lysozyme-like"/>
    <property type="match status" value="1"/>
</dbReference>
<accession>A0AAV3M7E4</accession>
<dbReference type="CDD" id="cd13400">
    <property type="entry name" value="LT_IagB-like"/>
    <property type="match status" value="1"/>
</dbReference>
<sequence>MFYASTTFFKDCFNNAARDYQLDANLLLAIAYRESAFKPNAINYVSPSSYAIGLMQIHSQNFNELARFGITDQQLREESCLNVYTCAYYLAKFR</sequence>
<gene>
    <name evidence="2" type="ORF">HMPREF1563_0344</name>
</gene>
<feature type="domain" description="Transglycosylase SLT" evidence="1">
    <location>
        <begin position="11"/>
        <end position="92"/>
    </location>
</feature>